<dbReference type="EMBL" id="UGTB01000004">
    <property type="protein sequence ID" value="SUB61053.1"/>
    <property type="molecule type" value="Genomic_DNA"/>
</dbReference>
<accession>A0A379CFD1</accession>
<gene>
    <name evidence="1" type="ORF">NCTC11460_00970</name>
</gene>
<protein>
    <submittedName>
        <fullName evidence="1">Uncharacterized protein</fullName>
    </submittedName>
</protein>
<evidence type="ECO:0000313" key="1">
    <source>
        <dbReference type="EMBL" id="SUB61053.1"/>
    </source>
</evidence>
<dbReference type="AlphaFoldDB" id="A0A379CFD1"/>
<dbReference type="InterPro" id="IPR047907">
    <property type="entry name" value="CD1375-like"/>
</dbReference>
<reference evidence="1 2" key="1">
    <citation type="submission" date="2018-06" db="EMBL/GenBank/DDBJ databases">
        <authorList>
            <consortium name="Pathogen Informatics"/>
            <person name="Doyle S."/>
        </authorList>
    </citation>
    <scope>NUCLEOTIDE SEQUENCE [LARGE SCALE GENOMIC DNA]</scope>
    <source>
        <strain evidence="1 2">NCTC11460</strain>
    </source>
</reference>
<sequence>MSALANLYVYLIKQKKRTIEQVPDFLKKEVEGLLKESE</sequence>
<dbReference type="Proteomes" id="UP000255101">
    <property type="component" value="Unassembled WGS sequence"/>
</dbReference>
<dbReference type="RefSeq" id="WP_019595296.1">
    <property type="nucleotide sequence ID" value="NZ_FOVA01000002.1"/>
</dbReference>
<proteinExistence type="predicted"/>
<organism evidence="1 2">
    <name type="scientific">Peptostreptococcus anaerobius</name>
    <dbReference type="NCBI Taxonomy" id="1261"/>
    <lineage>
        <taxon>Bacteria</taxon>
        <taxon>Bacillati</taxon>
        <taxon>Bacillota</taxon>
        <taxon>Clostridia</taxon>
        <taxon>Peptostreptococcales</taxon>
        <taxon>Peptostreptococcaceae</taxon>
        <taxon>Peptostreptococcus</taxon>
    </lineage>
</organism>
<dbReference type="NCBIfam" id="NF040910">
    <property type="entry name" value="CD1375_fam"/>
    <property type="match status" value="1"/>
</dbReference>
<name>A0A379CFD1_9FIRM</name>
<evidence type="ECO:0000313" key="2">
    <source>
        <dbReference type="Proteomes" id="UP000255101"/>
    </source>
</evidence>